<dbReference type="Gramene" id="Kaladp0701s0001.1.v1.1">
    <property type="protein sequence ID" value="Kaladp0701s0001.1.v1.1.CDS.1"/>
    <property type="gene ID" value="Kaladp0701s0001.v1.1"/>
</dbReference>
<keyword evidence="3" id="KW-0012">Acyltransferase</keyword>
<name>A0A7N0VE78_KALFE</name>
<proteinExistence type="inferred from homology"/>
<dbReference type="Pfam" id="PF02458">
    <property type="entry name" value="Transferase"/>
    <property type="match status" value="1"/>
</dbReference>
<comment type="similarity">
    <text evidence="1">Belongs to the plant acyltransferase family.</text>
</comment>
<dbReference type="InterPro" id="IPR023213">
    <property type="entry name" value="CAT-like_dom_sf"/>
</dbReference>
<dbReference type="PANTHER" id="PTHR31623:SF110">
    <property type="entry name" value="VINORINE SYNTHASE-LIKE"/>
    <property type="match status" value="1"/>
</dbReference>
<accession>A0A7N0VE78</accession>
<organism evidence="4 5">
    <name type="scientific">Kalanchoe fedtschenkoi</name>
    <name type="common">Lavender scallops</name>
    <name type="synonym">South American air plant</name>
    <dbReference type="NCBI Taxonomy" id="63787"/>
    <lineage>
        <taxon>Eukaryota</taxon>
        <taxon>Viridiplantae</taxon>
        <taxon>Streptophyta</taxon>
        <taxon>Embryophyta</taxon>
        <taxon>Tracheophyta</taxon>
        <taxon>Spermatophyta</taxon>
        <taxon>Magnoliopsida</taxon>
        <taxon>eudicotyledons</taxon>
        <taxon>Gunneridae</taxon>
        <taxon>Pentapetalae</taxon>
        <taxon>Saxifragales</taxon>
        <taxon>Crassulaceae</taxon>
        <taxon>Kalanchoe</taxon>
    </lineage>
</organism>
<dbReference type="AlphaFoldDB" id="A0A7N0VE78"/>
<keyword evidence="5" id="KW-1185">Reference proteome</keyword>
<dbReference type="Proteomes" id="UP000594263">
    <property type="component" value="Unplaced"/>
</dbReference>
<dbReference type="EnsemblPlants" id="Kaladp0701s0001.1.v1.1">
    <property type="protein sequence ID" value="Kaladp0701s0001.1.v1.1.CDS.1"/>
    <property type="gene ID" value="Kaladp0701s0001.v1.1"/>
</dbReference>
<dbReference type="GO" id="GO:0016746">
    <property type="term" value="F:acyltransferase activity"/>
    <property type="evidence" value="ECO:0007669"/>
    <property type="project" value="UniProtKB-KW"/>
</dbReference>
<keyword evidence="2" id="KW-0808">Transferase</keyword>
<evidence type="ECO:0000256" key="1">
    <source>
        <dbReference type="ARBA" id="ARBA00009861"/>
    </source>
</evidence>
<evidence type="ECO:0000313" key="4">
    <source>
        <dbReference type="EnsemblPlants" id="Kaladp0701s0001.1.v1.1.CDS.1"/>
    </source>
</evidence>
<dbReference type="OMA" id="MYISSIR"/>
<evidence type="ECO:0000256" key="3">
    <source>
        <dbReference type="ARBA" id="ARBA00023315"/>
    </source>
</evidence>
<sequence length="197" mass="21829">MRAFRKMQELKNKEKGITSWSSKSVLSHTVNLRPRTKAELPISDRTVGNMVWLAVAVTQQSLAPDLGFLSGKISEAIAKIDTSFSDKLRGEEAEAKLAVLESLKDSITPLPSRIAFTSWCKLGFYDVDFGWGKPVWIGGLAVKVAAFYNAVVLMETRDGRGIEAWVTTDEPELDVLVSDPEIVRYALVDPSPLHEFC</sequence>
<reference evidence="4" key="1">
    <citation type="submission" date="2021-01" db="UniProtKB">
        <authorList>
            <consortium name="EnsemblPlants"/>
        </authorList>
    </citation>
    <scope>IDENTIFICATION</scope>
</reference>
<dbReference type="PANTHER" id="PTHR31623">
    <property type="entry name" value="F21J9.9"/>
    <property type="match status" value="1"/>
</dbReference>
<evidence type="ECO:0000256" key="2">
    <source>
        <dbReference type="ARBA" id="ARBA00022679"/>
    </source>
</evidence>
<dbReference type="Gene3D" id="3.30.559.10">
    <property type="entry name" value="Chloramphenicol acetyltransferase-like domain"/>
    <property type="match status" value="1"/>
</dbReference>
<evidence type="ECO:0000313" key="5">
    <source>
        <dbReference type="Proteomes" id="UP000594263"/>
    </source>
</evidence>
<protein>
    <submittedName>
        <fullName evidence="4">Uncharacterized protein</fullName>
    </submittedName>
</protein>